<dbReference type="InterPro" id="IPR041078">
    <property type="entry name" value="Plavaka"/>
</dbReference>
<dbReference type="Proteomes" id="UP000807025">
    <property type="component" value="Unassembled WGS sequence"/>
</dbReference>
<name>A0A9P5ZZ59_PLEER</name>
<reference evidence="1" key="1">
    <citation type="submission" date="2020-11" db="EMBL/GenBank/DDBJ databases">
        <authorList>
            <consortium name="DOE Joint Genome Institute"/>
            <person name="Ahrendt S."/>
            <person name="Riley R."/>
            <person name="Andreopoulos W."/>
            <person name="Labutti K."/>
            <person name="Pangilinan J."/>
            <person name="Ruiz-Duenas F.J."/>
            <person name="Barrasa J.M."/>
            <person name="Sanchez-Garcia M."/>
            <person name="Camarero S."/>
            <person name="Miyauchi S."/>
            <person name="Serrano A."/>
            <person name="Linde D."/>
            <person name="Babiker R."/>
            <person name="Drula E."/>
            <person name="Ayuso-Fernandez I."/>
            <person name="Pacheco R."/>
            <person name="Padilla G."/>
            <person name="Ferreira P."/>
            <person name="Barriuso J."/>
            <person name="Kellner H."/>
            <person name="Castanera R."/>
            <person name="Alfaro M."/>
            <person name="Ramirez L."/>
            <person name="Pisabarro A.G."/>
            <person name="Kuo A."/>
            <person name="Tritt A."/>
            <person name="Lipzen A."/>
            <person name="He G."/>
            <person name="Yan M."/>
            <person name="Ng V."/>
            <person name="Cullen D."/>
            <person name="Martin F."/>
            <person name="Rosso M.-N."/>
            <person name="Henrissat B."/>
            <person name="Hibbett D."/>
            <person name="Martinez A.T."/>
            <person name="Grigoriev I.V."/>
        </authorList>
    </citation>
    <scope>NUCLEOTIDE SEQUENCE</scope>
    <source>
        <strain evidence="1">ATCC 90797</strain>
    </source>
</reference>
<dbReference type="OrthoDB" id="3239511at2759"/>
<evidence type="ECO:0000313" key="2">
    <source>
        <dbReference type="Proteomes" id="UP000807025"/>
    </source>
</evidence>
<comment type="caution">
    <text evidence="1">The sequence shown here is derived from an EMBL/GenBank/DDBJ whole genome shotgun (WGS) entry which is preliminary data.</text>
</comment>
<protein>
    <submittedName>
        <fullName evidence="1">Uncharacterized protein</fullName>
    </submittedName>
</protein>
<proteinExistence type="predicted"/>
<dbReference type="AlphaFoldDB" id="A0A9P5ZZ59"/>
<evidence type="ECO:0000313" key="1">
    <source>
        <dbReference type="EMBL" id="KAF9494401.1"/>
    </source>
</evidence>
<accession>A0A9P5ZZ59</accession>
<gene>
    <name evidence="1" type="ORF">BDN71DRAFT_1431771</name>
</gene>
<organism evidence="1 2">
    <name type="scientific">Pleurotus eryngii</name>
    <name type="common">Boletus of the steppes</name>
    <dbReference type="NCBI Taxonomy" id="5323"/>
    <lineage>
        <taxon>Eukaryota</taxon>
        <taxon>Fungi</taxon>
        <taxon>Dikarya</taxon>
        <taxon>Basidiomycota</taxon>
        <taxon>Agaricomycotina</taxon>
        <taxon>Agaricomycetes</taxon>
        <taxon>Agaricomycetidae</taxon>
        <taxon>Agaricales</taxon>
        <taxon>Pleurotineae</taxon>
        <taxon>Pleurotaceae</taxon>
        <taxon>Pleurotus</taxon>
    </lineage>
</organism>
<dbReference type="EMBL" id="MU154573">
    <property type="protein sequence ID" value="KAF9494401.1"/>
    <property type="molecule type" value="Genomic_DNA"/>
</dbReference>
<keyword evidence="2" id="KW-1185">Reference proteome</keyword>
<dbReference type="Pfam" id="PF18759">
    <property type="entry name" value="Plavaka"/>
    <property type="match status" value="1"/>
</dbReference>
<sequence length="120" mass="13642">MKLVQDPWLAPHFEWNAKHLFKYNGESWVRFYDELVTGDLWWEIQVNNYNHLLAMGGKPLLLIVYADKTRLSTFGTAKGYPVIARVGNLIVNLHNSDGPGGGFMIGWLPAMEEPASETHK</sequence>